<name>A0ABS4XA62_9MICC</name>
<accession>A0ABS4XA62</accession>
<comment type="caution">
    <text evidence="2">The sequence shown here is derived from an EMBL/GenBank/DDBJ whole genome shotgun (WGS) entry which is preliminary data.</text>
</comment>
<dbReference type="Proteomes" id="UP001296993">
    <property type="component" value="Unassembled WGS sequence"/>
</dbReference>
<organism evidence="2 3">
    <name type="scientific">Paeniglutamicibacter kerguelensis</name>
    <dbReference type="NCBI Taxonomy" id="254788"/>
    <lineage>
        <taxon>Bacteria</taxon>
        <taxon>Bacillati</taxon>
        <taxon>Actinomycetota</taxon>
        <taxon>Actinomycetes</taxon>
        <taxon>Micrococcales</taxon>
        <taxon>Micrococcaceae</taxon>
        <taxon>Paeniglutamicibacter</taxon>
    </lineage>
</organism>
<evidence type="ECO:0000313" key="2">
    <source>
        <dbReference type="EMBL" id="MBP2385363.1"/>
    </source>
</evidence>
<proteinExistence type="predicted"/>
<keyword evidence="3" id="KW-1185">Reference proteome</keyword>
<reference evidence="2 3" key="1">
    <citation type="submission" date="2021-03" db="EMBL/GenBank/DDBJ databases">
        <title>Sequencing the genomes of 1000 actinobacteria strains.</title>
        <authorList>
            <person name="Klenk H.-P."/>
        </authorList>
    </citation>
    <scope>NUCLEOTIDE SEQUENCE [LARGE SCALE GENOMIC DNA]</scope>
    <source>
        <strain evidence="2 3">DSM 15797</strain>
    </source>
</reference>
<gene>
    <name evidence="2" type="ORF">JOF47_000874</name>
</gene>
<dbReference type="Pfam" id="PF01609">
    <property type="entry name" value="DDE_Tnp_1"/>
    <property type="match status" value="1"/>
</dbReference>
<evidence type="ECO:0000313" key="3">
    <source>
        <dbReference type="Proteomes" id="UP001296993"/>
    </source>
</evidence>
<sequence>MGFALTGAKPDEREVLLGILDSTPARIGAGQTILADKNYFGRAFETDLAEAGIVLVRPTRPGREFLKPLRQVIESINDTLKGQPGLEAHGGRTVAGVTVRVLQRLLAMTAAIWHNLNIGAHPLRSLTAYDH</sequence>
<dbReference type="EMBL" id="JAGIOF010000001">
    <property type="protein sequence ID" value="MBP2385363.1"/>
    <property type="molecule type" value="Genomic_DNA"/>
</dbReference>
<feature type="domain" description="Transposase IS4-like" evidence="1">
    <location>
        <begin position="2"/>
        <end position="108"/>
    </location>
</feature>
<dbReference type="InterPro" id="IPR002559">
    <property type="entry name" value="Transposase_11"/>
</dbReference>
<protein>
    <recommendedName>
        <fullName evidence="1">Transposase IS4-like domain-containing protein</fullName>
    </recommendedName>
</protein>
<evidence type="ECO:0000259" key="1">
    <source>
        <dbReference type="Pfam" id="PF01609"/>
    </source>
</evidence>
<dbReference type="RefSeq" id="WP_209996173.1">
    <property type="nucleotide sequence ID" value="NZ_JBHSKA010000001.1"/>
</dbReference>